<accession>A0A3B9IGY2</accession>
<proteinExistence type="predicted"/>
<dbReference type="InterPro" id="IPR036291">
    <property type="entry name" value="NAD(P)-bd_dom_sf"/>
</dbReference>
<dbReference type="InterPro" id="IPR051604">
    <property type="entry name" value="Ergot_Alk_Oxidoreductase"/>
</dbReference>
<reference evidence="2 3" key="1">
    <citation type="journal article" date="2018" name="Nat. Biotechnol.">
        <title>A standardized bacterial taxonomy based on genome phylogeny substantially revises the tree of life.</title>
        <authorList>
            <person name="Parks D.H."/>
            <person name="Chuvochina M."/>
            <person name="Waite D.W."/>
            <person name="Rinke C."/>
            <person name="Skarshewski A."/>
            <person name="Chaumeil P.A."/>
            <person name="Hugenholtz P."/>
        </authorList>
    </citation>
    <scope>NUCLEOTIDE SEQUENCE [LARGE SCALE GENOMIC DNA]</scope>
    <source>
        <strain evidence="2">UBA8739</strain>
    </source>
</reference>
<dbReference type="SUPFAM" id="SSF51735">
    <property type="entry name" value="NAD(P)-binding Rossmann-fold domains"/>
    <property type="match status" value="1"/>
</dbReference>
<dbReference type="Gene3D" id="3.90.25.10">
    <property type="entry name" value="UDP-galactose 4-epimerase, domain 1"/>
    <property type="match status" value="1"/>
</dbReference>
<comment type="caution">
    <text evidence="2">The sequence shown here is derived from an EMBL/GenBank/DDBJ whole genome shotgun (WGS) entry which is preliminary data.</text>
</comment>
<dbReference type="PANTHER" id="PTHR43162">
    <property type="match status" value="1"/>
</dbReference>
<evidence type="ECO:0000313" key="2">
    <source>
        <dbReference type="EMBL" id="HAE47124.1"/>
    </source>
</evidence>
<organism evidence="2 3">
    <name type="scientific">Tistrella mobilis</name>
    <dbReference type="NCBI Taxonomy" id="171437"/>
    <lineage>
        <taxon>Bacteria</taxon>
        <taxon>Pseudomonadati</taxon>
        <taxon>Pseudomonadota</taxon>
        <taxon>Alphaproteobacteria</taxon>
        <taxon>Geminicoccales</taxon>
        <taxon>Geminicoccaceae</taxon>
        <taxon>Tistrella</taxon>
    </lineage>
</organism>
<protein>
    <submittedName>
        <fullName evidence="2">NmrA family transcriptional regulator</fullName>
    </submittedName>
</protein>
<dbReference type="EMBL" id="DMAI01000109">
    <property type="protein sequence ID" value="HAE47124.1"/>
    <property type="molecule type" value="Genomic_DNA"/>
</dbReference>
<dbReference type="Gene3D" id="3.40.50.720">
    <property type="entry name" value="NAD(P)-binding Rossmann-like Domain"/>
    <property type="match status" value="1"/>
</dbReference>
<dbReference type="PANTHER" id="PTHR43162:SF1">
    <property type="entry name" value="PRESTALK A DIFFERENTIATION PROTEIN A"/>
    <property type="match status" value="1"/>
</dbReference>
<dbReference type="Proteomes" id="UP000257706">
    <property type="component" value="Unassembled WGS sequence"/>
</dbReference>
<feature type="domain" description="NAD(P)-binding" evidence="1">
    <location>
        <begin position="17"/>
        <end position="191"/>
    </location>
</feature>
<name>A0A3B9IGY2_9PROT</name>
<evidence type="ECO:0000313" key="3">
    <source>
        <dbReference type="Proteomes" id="UP000257706"/>
    </source>
</evidence>
<sequence length="288" mass="29690">MGGGGMVADRRPVLVTGGTGKTGRRVAAGLWARGWPVRIAARSVAPAADAVRFDWADRAGWPAVLDGVGAVYVAYAPDLAVPGAADDITAFAAAARAAGVGRIVMLSGRGEPGAEAAERALAAAGQEGAGRDGAGFAWTVLRASWFVQNFTEGLLADALAAGELALPVGDVPEPFIDADDIAEIAVKALTEDGLGGRILELTGPRSLSFAAAMAEISRLTGRPLSYRQIPLADFLAGLQAQGVPGDMRDFLAWLFTTLFDGRNSATTPTVPEILGRPARDLARCWPAA</sequence>
<dbReference type="Pfam" id="PF13460">
    <property type="entry name" value="NAD_binding_10"/>
    <property type="match status" value="1"/>
</dbReference>
<dbReference type="AlphaFoldDB" id="A0A3B9IGY2"/>
<gene>
    <name evidence="2" type="ORF">DCK97_06860</name>
</gene>
<evidence type="ECO:0000259" key="1">
    <source>
        <dbReference type="Pfam" id="PF13460"/>
    </source>
</evidence>
<dbReference type="InterPro" id="IPR016040">
    <property type="entry name" value="NAD(P)-bd_dom"/>
</dbReference>